<reference evidence="1 2" key="1">
    <citation type="submission" date="2014-05" db="EMBL/GenBank/DDBJ databases">
        <title>Methylome analysis of the phasevarions of Haemophilus influenzae.</title>
        <authorList>
            <person name="Atack J.M."/>
            <person name="Fox K.L."/>
            <person name="Power P.M."/>
            <person name="Clark T."/>
            <person name="Jurcisek J."/>
            <person name="Korlach J."/>
            <person name="Bakaletz L.O."/>
            <person name="Jennings M.P."/>
        </authorList>
    </citation>
    <scope>NUCLEOTIDE SEQUENCE [LARGE SCALE GENOMIC DNA]</scope>
    <source>
        <strain evidence="1 2">1209</strain>
    </source>
</reference>
<organism evidence="1 2">
    <name type="scientific">Haemophilus influenzae</name>
    <dbReference type="NCBI Taxonomy" id="727"/>
    <lineage>
        <taxon>Bacteria</taxon>
        <taxon>Pseudomonadati</taxon>
        <taxon>Pseudomonadota</taxon>
        <taxon>Gammaproteobacteria</taxon>
        <taxon>Pasteurellales</taxon>
        <taxon>Pasteurellaceae</taxon>
        <taxon>Haemophilus</taxon>
    </lineage>
</organism>
<name>A0A158SW75_HAEIF</name>
<evidence type="ECO:0000313" key="1">
    <source>
        <dbReference type="EMBL" id="KIS35119.1"/>
    </source>
</evidence>
<dbReference type="PATRIC" id="fig|727.582.peg.659"/>
<protein>
    <submittedName>
        <fullName evidence="1">Uncharacterized protein</fullName>
    </submittedName>
</protein>
<dbReference type="AlphaFoldDB" id="A0A158SW75"/>
<dbReference type="Proteomes" id="UP000050700">
    <property type="component" value="Unassembled WGS sequence"/>
</dbReference>
<accession>A0A158SW75</accession>
<dbReference type="EMBL" id="JMQP01000002">
    <property type="protein sequence ID" value="KIS35119.1"/>
    <property type="molecule type" value="Genomic_DNA"/>
</dbReference>
<gene>
    <name evidence="1" type="ORF">NTHI1209_00722</name>
</gene>
<evidence type="ECO:0000313" key="2">
    <source>
        <dbReference type="Proteomes" id="UP000050700"/>
    </source>
</evidence>
<comment type="caution">
    <text evidence="1">The sequence shown here is derived from an EMBL/GenBank/DDBJ whole genome shotgun (WGS) entry which is preliminary data.</text>
</comment>
<proteinExistence type="predicted"/>
<sequence length="46" mass="5467">MDKIYFKLVFLIPQIKKRHLSLPTLFLTIQPYLMIGNSLLVNEFQT</sequence>